<comment type="catalytic activity">
    <reaction evidence="10">
        <text>L-arginine + 2-oxoglutarate + O2 = guanidine + L-glutamate 5-semialdehyde + succinate + CO2</text>
        <dbReference type="Rhea" id="RHEA:31535"/>
        <dbReference type="ChEBI" id="CHEBI:15379"/>
        <dbReference type="ChEBI" id="CHEBI:16526"/>
        <dbReference type="ChEBI" id="CHEBI:16810"/>
        <dbReference type="ChEBI" id="CHEBI:30031"/>
        <dbReference type="ChEBI" id="CHEBI:30087"/>
        <dbReference type="ChEBI" id="CHEBI:32682"/>
        <dbReference type="ChEBI" id="CHEBI:58066"/>
        <dbReference type="EC" id="1.14.20.7"/>
    </reaction>
</comment>
<comment type="catalytic activity">
    <reaction evidence="9">
        <text>2-oxoglutarate + O2 + 2 H(+) = ethene + 3 CO2 + H2O</text>
        <dbReference type="Rhea" id="RHEA:31523"/>
        <dbReference type="ChEBI" id="CHEBI:15377"/>
        <dbReference type="ChEBI" id="CHEBI:15378"/>
        <dbReference type="ChEBI" id="CHEBI:15379"/>
        <dbReference type="ChEBI" id="CHEBI:16526"/>
        <dbReference type="ChEBI" id="CHEBI:16810"/>
        <dbReference type="ChEBI" id="CHEBI:18153"/>
        <dbReference type="EC" id="1.13.12.19"/>
    </reaction>
</comment>
<dbReference type="AlphaFoldDB" id="A0A014QA44"/>
<comment type="pathway">
    <text evidence="2">Alkene biosynthesis; ethylene biosynthesis via 2-oxoglutarate.</text>
</comment>
<organism evidence="13 14">
    <name type="scientific">Comamonas aquatica DA1877</name>
    <dbReference type="NCBI Taxonomy" id="1457173"/>
    <lineage>
        <taxon>Bacteria</taxon>
        <taxon>Pseudomonadati</taxon>
        <taxon>Pseudomonadota</taxon>
        <taxon>Betaproteobacteria</taxon>
        <taxon>Burkholderiales</taxon>
        <taxon>Comamonadaceae</taxon>
        <taxon>Comamonas</taxon>
    </lineage>
</organism>
<evidence type="ECO:0000256" key="5">
    <source>
        <dbReference type="ARBA" id="ARBA00019045"/>
    </source>
</evidence>
<dbReference type="Pfam" id="PF14226">
    <property type="entry name" value="DIOX_N"/>
    <property type="match status" value="1"/>
</dbReference>
<sequence length="367" mass="39966">MSTLASALRPAPALDALPVINLEELGDGEQHTPAHSRLARIAREIGFFYLEGHGIAPDQIARLEAAARQFFALPPAAKQQIAMAQTRHFRGYTGVGGEITRLQPDLREQIDFGEELPAVPPGPDTPQWWGLQGPNQWPTAQPELQADILLWLDTTRAVAQRLLKAFLIALEQPASALNQLVAPPHNNRLKIIHYPGQASGQSDQGVGPHKDGGLLTLLLQDQVGGLQVQTAQGWLDVPPRNNAFVINIGEMLELATNGYLRANVHRVRSPGAGISRYSIAYFFSPSLHAHEVPLLQLPPHLASQARGPESDPLNPLFSHIGTNALKGRVRSHLDVAQRFYPQQYAEHQAALASLDPAQTAAAQAYAY</sequence>
<dbReference type="STRING" id="225991.MA05_10720"/>
<evidence type="ECO:0000313" key="14">
    <source>
        <dbReference type="Proteomes" id="UP000020766"/>
    </source>
</evidence>
<evidence type="ECO:0000256" key="2">
    <source>
        <dbReference type="ARBA" id="ARBA00004767"/>
    </source>
</evidence>
<evidence type="ECO:0000256" key="6">
    <source>
        <dbReference type="ARBA" id="ARBA00022666"/>
    </source>
</evidence>
<dbReference type="Pfam" id="PF03171">
    <property type="entry name" value="2OG-FeII_Oxy"/>
    <property type="match status" value="1"/>
</dbReference>
<dbReference type="GO" id="GO:0046872">
    <property type="term" value="F:metal ion binding"/>
    <property type="evidence" value="ECO:0007669"/>
    <property type="project" value="UniProtKB-KW"/>
</dbReference>
<dbReference type="InterPro" id="IPR027443">
    <property type="entry name" value="IPNS-like_sf"/>
</dbReference>
<comment type="caution">
    <text evidence="13">The sequence shown here is derived from an EMBL/GenBank/DDBJ whole genome shotgun (WGS) entry which is preliminary data.</text>
</comment>
<evidence type="ECO:0000256" key="10">
    <source>
        <dbReference type="ARBA" id="ARBA00049359"/>
    </source>
</evidence>
<evidence type="ECO:0000313" key="13">
    <source>
        <dbReference type="EMBL" id="EXU80052.1"/>
    </source>
</evidence>
<dbReference type="InterPro" id="IPR050231">
    <property type="entry name" value="Iron_ascorbate_oxido_reductase"/>
</dbReference>
<keyword evidence="11" id="KW-0408">Iron</keyword>
<dbReference type="PATRIC" id="fig|1457173.3.peg.1979"/>
<dbReference type="InterPro" id="IPR026992">
    <property type="entry name" value="DIOX_N"/>
</dbReference>
<dbReference type="EMBL" id="JBOK01000010">
    <property type="protein sequence ID" value="EXU80052.1"/>
    <property type="molecule type" value="Genomic_DNA"/>
</dbReference>
<dbReference type="RefSeq" id="WP_051519501.1">
    <property type="nucleotide sequence ID" value="NZ_JBOK01000010.1"/>
</dbReference>
<dbReference type="Proteomes" id="UP000020766">
    <property type="component" value="Unassembled WGS sequence"/>
</dbReference>
<keyword evidence="11" id="KW-0479">Metal-binding</keyword>
<evidence type="ECO:0000256" key="4">
    <source>
        <dbReference type="ARBA" id="ARBA00012531"/>
    </source>
</evidence>
<dbReference type="PRINTS" id="PR00682">
    <property type="entry name" value="IPNSYNTHASE"/>
</dbReference>
<evidence type="ECO:0000256" key="8">
    <source>
        <dbReference type="ARBA" id="ARBA00031282"/>
    </source>
</evidence>
<dbReference type="GO" id="GO:0009693">
    <property type="term" value="P:ethylene biosynthetic process"/>
    <property type="evidence" value="ECO:0007669"/>
    <property type="project" value="UniProtKB-KW"/>
</dbReference>
<feature type="domain" description="Fe2OG dioxygenase" evidence="12">
    <location>
        <begin position="185"/>
        <end position="285"/>
    </location>
</feature>
<dbReference type="Gene3D" id="2.60.120.330">
    <property type="entry name" value="B-lactam Antibiotic, Isopenicillin N Synthase, Chain"/>
    <property type="match status" value="1"/>
</dbReference>
<comment type="similarity">
    <text evidence="11">Belongs to the iron/ascorbate-dependent oxidoreductase family.</text>
</comment>
<dbReference type="InterPro" id="IPR044861">
    <property type="entry name" value="IPNS-like_FE2OG_OXY"/>
</dbReference>
<keyword evidence="6" id="KW-0266">Ethylene biosynthesis</keyword>
<proteinExistence type="inferred from homology"/>
<reference evidence="13 14" key="1">
    <citation type="submission" date="2014-01" db="EMBL/GenBank/DDBJ databases">
        <title>Interspecies Systems Biology Uncovers Metabolites Affecting C. elegans Gene Expression and Life History Traits.</title>
        <authorList>
            <person name="Watson E."/>
            <person name="Macneil L.T."/>
            <person name="Ritter A.D."/>
            <person name="Yilmaz L.S."/>
            <person name="Rosebrock A.P."/>
            <person name="Caudy A.A."/>
            <person name="Walhout A.J."/>
        </authorList>
    </citation>
    <scope>NUCLEOTIDE SEQUENCE [LARGE SCALE GENOMIC DNA]</scope>
    <source>
        <strain evidence="13 14">DA1877</strain>
    </source>
</reference>
<dbReference type="PANTHER" id="PTHR47990">
    <property type="entry name" value="2-OXOGLUTARATE (2OG) AND FE(II)-DEPENDENT OXYGENASE SUPERFAMILY PROTEIN-RELATED"/>
    <property type="match status" value="1"/>
</dbReference>
<dbReference type="EC" id="1.13.12.19" evidence="4"/>
<evidence type="ECO:0000259" key="12">
    <source>
        <dbReference type="PROSITE" id="PS51471"/>
    </source>
</evidence>
<dbReference type="InterPro" id="IPR005123">
    <property type="entry name" value="Oxoglu/Fe-dep_dioxygenase_dom"/>
</dbReference>
<comment type="cofactor">
    <cofactor evidence="1">
        <name>Fe(2+)</name>
        <dbReference type="ChEBI" id="CHEBI:29033"/>
    </cofactor>
</comment>
<accession>A0A014QA44</accession>
<keyword evidence="14" id="KW-1185">Reference proteome</keyword>
<evidence type="ECO:0000256" key="11">
    <source>
        <dbReference type="RuleBase" id="RU003682"/>
    </source>
</evidence>
<dbReference type="GO" id="GO:0102276">
    <property type="term" value="F:2-oxoglutarate oxygenase/decarboxylase (ethylene-forming) activity"/>
    <property type="evidence" value="ECO:0007669"/>
    <property type="project" value="UniProtKB-EC"/>
</dbReference>
<evidence type="ECO:0000256" key="7">
    <source>
        <dbReference type="ARBA" id="ARBA00031011"/>
    </source>
</evidence>
<protein>
    <recommendedName>
        <fullName evidence="5">2-oxoglutarate-dependent ethylene/succinate-forming enzyme</fullName>
        <ecNumber evidence="4">1.13.12.19</ecNumber>
        <ecNumber evidence="3">1.14.20.7</ecNumber>
    </recommendedName>
    <alternativeName>
        <fullName evidence="7">2-oxoglutarate dioxygenase (ethylene-forming)</fullName>
    </alternativeName>
    <alternativeName>
        <fullName evidence="8">2-oxoglutarate/L-arginine monooxygenase/decarboxylase (succinate-forming)</fullName>
    </alternativeName>
</protein>
<name>A0A014QA44_9BURK</name>
<dbReference type="SUPFAM" id="SSF51197">
    <property type="entry name" value="Clavaminate synthase-like"/>
    <property type="match status" value="1"/>
</dbReference>
<evidence type="ECO:0000256" key="1">
    <source>
        <dbReference type="ARBA" id="ARBA00001954"/>
    </source>
</evidence>
<dbReference type="EC" id="1.14.20.7" evidence="3"/>
<gene>
    <name evidence="13" type="ORF">AX13_01585</name>
</gene>
<evidence type="ECO:0000256" key="3">
    <source>
        <dbReference type="ARBA" id="ARBA00012293"/>
    </source>
</evidence>
<dbReference type="PROSITE" id="PS51471">
    <property type="entry name" value="FE2OG_OXY"/>
    <property type="match status" value="1"/>
</dbReference>
<keyword evidence="11" id="KW-0560">Oxidoreductase</keyword>
<evidence type="ECO:0000256" key="9">
    <source>
        <dbReference type="ARBA" id="ARBA00047725"/>
    </source>
</evidence>